<dbReference type="RefSeq" id="WP_145210910.1">
    <property type="nucleotide sequence ID" value="NZ_CP036269.1"/>
</dbReference>
<dbReference type="KEGG" id="gaz:Pan241w_06890"/>
<evidence type="ECO:0000256" key="4">
    <source>
        <dbReference type="ARBA" id="ARBA00022741"/>
    </source>
</evidence>
<evidence type="ECO:0000313" key="13">
    <source>
        <dbReference type="EMBL" id="QDT40631.1"/>
    </source>
</evidence>
<evidence type="ECO:0000313" key="14">
    <source>
        <dbReference type="Proteomes" id="UP000317171"/>
    </source>
</evidence>
<name>A0A517R9U2_9PLAN</name>
<dbReference type="PROSITE" id="PS00108">
    <property type="entry name" value="PROTEIN_KINASE_ST"/>
    <property type="match status" value="1"/>
</dbReference>
<dbReference type="Gene3D" id="1.10.510.10">
    <property type="entry name" value="Transferase(Phosphotransferase) domain 1"/>
    <property type="match status" value="1"/>
</dbReference>
<dbReference type="Gene3D" id="3.30.200.20">
    <property type="entry name" value="Phosphorylase Kinase, domain 1"/>
    <property type="match status" value="1"/>
</dbReference>
<evidence type="ECO:0000256" key="5">
    <source>
        <dbReference type="ARBA" id="ARBA00022777"/>
    </source>
</evidence>
<keyword evidence="11" id="KW-0472">Membrane</keyword>
<evidence type="ECO:0000256" key="1">
    <source>
        <dbReference type="ARBA" id="ARBA00012513"/>
    </source>
</evidence>
<dbReference type="GO" id="GO:0106310">
    <property type="term" value="F:protein serine kinase activity"/>
    <property type="evidence" value="ECO:0007669"/>
    <property type="project" value="RHEA"/>
</dbReference>
<comment type="catalytic activity">
    <reaction evidence="7">
        <text>L-threonyl-[protein] + ATP = O-phospho-L-threonyl-[protein] + ADP + H(+)</text>
        <dbReference type="Rhea" id="RHEA:46608"/>
        <dbReference type="Rhea" id="RHEA-COMP:11060"/>
        <dbReference type="Rhea" id="RHEA-COMP:11605"/>
        <dbReference type="ChEBI" id="CHEBI:15378"/>
        <dbReference type="ChEBI" id="CHEBI:30013"/>
        <dbReference type="ChEBI" id="CHEBI:30616"/>
        <dbReference type="ChEBI" id="CHEBI:61977"/>
        <dbReference type="ChEBI" id="CHEBI:456216"/>
        <dbReference type="EC" id="2.7.11.1"/>
    </reaction>
</comment>
<evidence type="ECO:0000256" key="2">
    <source>
        <dbReference type="ARBA" id="ARBA00022527"/>
    </source>
</evidence>
<keyword evidence="4 9" id="KW-0547">Nucleotide-binding</keyword>
<dbReference type="FunFam" id="1.10.510.10:FF:000021">
    <property type="entry name" value="Serine/threonine protein kinase"/>
    <property type="match status" value="1"/>
</dbReference>
<evidence type="ECO:0000256" key="10">
    <source>
        <dbReference type="SAM" id="MobiDB-lite"/>
    </source>
</evidence>
<dbReference type="SMART" id="SM00220">
    <property type="entry name" value="S_TKc"/>
    <property type="match status" value="1"/>
</dbReference>
<evidence type="ECO:0000259" key="12">
    <source>
        <dbReference type="PROSITE" id="PS50011"/>
    </source>
</evidence>
<dbReference type="InterPro" id="IPR000719">
    <property type="entry name" value="Prot_kinase_dom"/>
</dbReference>
<feature type="binding site" evidence="9">
    <location>
        <position position="53"/>
    </location>
    <ligand>
        <name>ATP</name>
        <dbReference type="ChEBI" id="CHEBI:30616"/>
    </ligand>
</feature>
<keyword evidence="6 9" id="KW-0067">ATP-binding</keyword>
<dbReference type="GO" id="GO:0005524">
    <property type="term" value="F:ATP binding"/>
    <property type="evidence" value="ECO:0007669"/>
    <property type="project" value="UniProtKB-UniRule"/>
</dbReference>
<keyword evidence="2" id="KW-0723">Serine/threonine-protein kinase</keyword>
<feature type="domain" description="Protein kinase" evidence="12">
    <location>
        <begin position="24"/>
        <end position="292"/>
    </location>
</feature>
<dbReference type="PROSITE" id="PS00107">
    <property type="entry name" value="PROTEIN_KINASE_ATP"/>
    <property type="match status" value="1"/>
</dbReference>
<feature type="region of interest" description="Disordered" evidence="10">
    <location>
        <begin position="306"/>
        <end position="340"/>
    </location>
</feature>
<dbReference type="OrthoDB" id="6111975at2"/>
<dbReference type="EMBL" id="CP036269">
    <property type="protein sequence ID" value="QDT40631.1"/>
    <property type="molecule type" value="Genomic_DNA"/>
</dbReference>
<organism evidence="13 14">
    <name type="scientific">Gimesia alba</name>
    <dbReference type="NCBI Taxonomy" id="2527973"/>
    <lineage>
        <taxon>Bacteria</taxon>
        <taxon>Pseudomonadati</taxon>
        <taxon>Planctomycetota</taxon>
        <taxon>Planctomycetia</taxon>
        <taxon>Planctomycetales</taxon>
        <taxon>Planctomycetaceae</taxon>
        <taxon>Gimesia</taxon>
    </lineage>
</organism>
<dbReference type="PANTHER" id="PTHR43289">
    <property type="entry name" value="MITOGEN-ACTIVATED PROTEIN KINASE KINASE KINASE 20-RELATED"/>
    <property type="match status" value="1"/>
</dbReference>
<dbReference type="EC" id="2.7.11.1" evidence="1"/>
<evidence type="ECO:0000256" key="6">
    <source>
        <dbReference type="ARBA" id="ARBA00022840"/>
    </source>
</evidence>
<dbReference type="PROSITE" id="PS50011">
    <property type="entry name" value="PROTEIN_KINASE_DOM"/>
    <property type="match status" value="1"/>
</dbReference>
<feature type="transmembrane region" description="Helical" evidence="11">
    <location>
        <begin position="452"/>
        <end position="472"/>
    </location>
</feature>
<evidence type="ECO:0000256" key="11">
    <source>
        <dbReference type="SAM" id="Phobius"/>
    </source>
</evidence>
<dbReference type="InterPro" id="IPR008271">
    <property type="entry name" value="Ser/Thr_kinase_AS"/>
</dbReference>
<feature type="compositionally biased region" description="Basic and acidic residues" evidence="10">
    <location>
        <begin position="330"/>
        <end position="340"/>
    </location>
</feature>
<dbReference type="AlphaFoldDB" id="A0A517R9U2"/>
<dbReference type="Pfam" id="PF00069">
    <property type="entry name" value="Pkinase"/>
    <property type="match status" value="1"/>
</dbReference>
<dbReference type="SUPFAM" id="SSF56112">
    <property type="entry name" value="Protein kinase-like (PK-like)"/>
    <property type="match status" value="1"/>
</dbReference>
<sequence>MSSSEASPQKGASSANKITHLGEFRLKRKLGAGGMGDVYLAEQESLDRKVAIKTLKKKFANDPKFVERFYREAKAMAKLDHPNVVRCYAVGEDHGFHYVAIEYIDGKSMQDWMDKLKQLSIGDATLIILACLDALSHAHESKLIHRDIKPDNILVTSKGVVKVADLGLAKAVDEDNSMTQSGTGLGTPLYMPPEQARNAKHVDHRTDIYALGGTFYNFLTGKFPFSGDTALELIMAKESGKFESVRKLNPEVPEKLDLLIEKMMAKNPDHRFKNCAEIMTLLEDMELESPSLSFIDGEAASGVSRVRRKGKSKVSSAAAPKRNSGGEVSSAKDAERSVSKNKKEVVEQRVWFIQHQNAAGKTIVSKMTVAQIKQGVKAGVINTTAKVKRTAEGEFIALAQCPEFDSVMQVRTIKDKADARAMNMQDKINEISRDYDRRNRRRFFKNLAEGTWGWITLIIYLGIIAAICFFAYRYIPELWRWIAVKLNLS</sequence>
<dbReference type="CDD" id="cd14014">
    <property type="entry name" value="STKc_PknB_like"/>
    <property type="match status" value="1"/>
</dbReference>
<dbReference type="GO" id="GO:0004674">
    <property type="term" value="F:protein serine/threonine kinase activity"/>
    <property type="evidence" value="ECO:0007669"/>
    <property type="project" value="UniProtKB-KW"/>
</dbReference>
<dbReference type="InterPro" id="IPR011009">
    <property type="entry name" value="Kinase-like_dom_sf"/>
</dbReference>
<comment type="catalytic activity">
    <reaction evidence="8">
        <text>L-seryl-[protein] + ATP = O-phospho-L-seryl-[protein] + ADP + H(+)</text>
        <dbReference type="Rhea" id="RHEA:17989"/>
        <dbReference type="Rhea" id="RHEA-COMP:9863"/>
        <dbReference type="Rhea" id="RHEA-COMP:11604"/>
        <dbReference type="ChEBI" id="CHEBI:15378"/>
        <dbReference type="ChEBI" id="CHEBI:29999"/>
        <dbReference type="ChEBI" id="CHEBI:30616"/>
        <dbReference type="ChEBI" id="CHEBI:83421"/>
        <dbReference type="ChEBI" id="CHEBI:456216"/>
        <dbReference type="EC" id="2.7.11.1"/>
    </reaction>
</comment>
<keyword evidence="5 13" id="KW-0418">Kinase</keyword>
<dbReference type="PANTHER" id="PTHR43289:SF6">
    <property type="entry name" value="SERINE_THREONINE-PROTEIN KINASE NEKL-3"/>
    <property type="match status" value="1"/>
</dbReference>
<keyword evidence="3 13" id="KW-0808">Transferase</keyword>
<dbReference type="Proteomes" id="UP000317171">
    <property type="component" value="Chromosome"/>
</dbReference>
<gene>
    <name evidence="13" type="primary">prkC_2</name>
    <name evidence="13" type="ORF">Pan241w_06890</name>
</gene>
<keyword evidence="11" id="KW-1133">Transmembrane helix</keyword>
<accession>A0A517R9U2</accession>
<keyword evidence="14" id="KW-1185">Reference proteome</keyword>
<evidence type="ECO:0000256" key="7">
    <source>
        <dbReference type="ARBA" id="ARBA00047899"/>
    </source>
</evidence>
<keyword evidence="11" id="KW-0812">Transmembrane</keyword>
<dbReference type="InterPro" id="IPR017441">
    <property type="entry name" value="Protein_kinase_ATP_BS"/>
</dbReference>
<reference evidence="13 14" key="1">
    <citation type="submission" date="2019-02" db="EMBL/GenBank/DDBJ databases">
        <title>Deep-cultivation of Planctomycetes and their phenomic and genomic characterization uncovers novel biology.</title>
        <authorList>
            <person name="Wiegand S."/>
            <person name="Jogler M."/>
            <person name="Boedeker C."/>
            <person name="Pinto D."/>
            <person name="Vollmers J."/>
            <person name="Rivas-Marin E."/>
            <person name="Kohn T."/>
            <person name="Peeters S.H."/>
            <person name="Heuer A."/>
            <person name="Rast P."/>
            <person name="Oberbeckmann S."/>
            <person name="Bunk B."/>
            <person name="Jeske O."/>
            <person name="Meyerdierks A."/>
            <person name="Storesund J.E."/>
            <person name="Kallscheuer N."/>
            <person name="Luecker S."/>
            <person name="Lage O.M."/>
            <person name="Pohl T."/>
            <person name="Merkel B.J."/>
            <person name="Hornburger P."/>
            <person name="Mueller R.-W."/>
            <person name="Bruemmer F."/>
            <person name="Labrenz M."/>
            <person name="Spormann A.M."/>
            <person name="Op den Camp H."/>
            <person name="Overmann J."/>
            <person name="Amann R."/>
            <person name="Jetten M.S.M."/>
            <person name="Mascher T."/>
            <person name="Medema M.H."/>
            <person name="Devos D.P."/>
            <person name="Kaster A.-K."/>
            <person name="Ovreas L."/>
            <person name="Rohde M."/>
            <person name="Galperin M.Y."/>
            <person name="Jogler C."/>
        </authorList>
    </citation>
    <scope>NUCLEOTIDE SEQUENCE [LARGE SCALE GENOMIC DNA]</scope>
    <source>
        <strain evidence="13 14">Pan241w</strain>
    </source>
</reference>
<proteinExistence type="predicted"/>
<evidence type="ECO:0000256" key="9">
    <source>
        <dbReference type="PROSITE-ProRule" id="PRU10141"/>
    </source>
</evidence>
<protein>
    <recommendedName>
        <fullName evidence="1">non-specific serine/threonine protein kinase</fullName>
        <ecNumber evidence="1">2.7.11.1</ecNumber>
    </recommendedName>
</protein>
<evidence type="ECO:0000256" key="3">
    <source>
        <dbReference type="ARBA" id="ARBA00022679"/>
    </source>
</evidence>
<dbReference type="FunFam" id="3.30.200.20:FF:000035">
    <property type="entry name" value="Serine/threonine protein kinase Stk1"/>
    <property type="match status" value="1"/>
</dbReference>
<evidence type="ECO:0000256" key="8">
    <source>
        <dbReference type="ARBA" id="ARBA00048679"/>
    </source>
</evidence>